<protein>
    <submittedName>
        <fullName evidence="1">Formate dehydrogenase subunit delta</fullName>
    </submittedName>
</protein>
<dbReference type="EMBL" id="JAXOJX010000097">
    <property type="protein sequence ID" value="MDZ5461112.1"/>
    <property type="molecule type" value="Genomic_DNA"/>
</dbReference>
<evidence type="ECO:0000313" key="1">
    <source>
        <dbReference type="EMBL" id="MDZ5461112.1"/>
    </source>
</evidence>
<dbReference type="RefSeq" id="WP_066335549.1">
    <property type="nucleotide sequence ID" value="NZ_JAXOJX010000097.1"/>
</dbReference>
<keyword evidence="2" id="KW-1185">Reference proteome</keyword>
<gene>
    <name evidence="1" type="ORF">SM757_31525</name>
</gene>
<dbReference type="InterPro" id="IPR021074">
    <property type="entry name" value="Formate_DH_dsu"/>
</dbReference>
<name>A0ABU5IQD6_9BURK</name>
<dbReference type="Pfam" id="PF11390">
    <property type="entry name" value="FdsD"/>
    <property type="match status" value="1"/>
</dbReference>
<organism evidence="1 2">
    <name type="scientific">Azohydromonas lata</name>
    <dbReference type="NCBI Taxonomy" id="45677"/>
    <lineage>
        <taxon>Bacteria</taxon>
        <taxon>Pseudomonadati</taxon>
        <taxon>Pseudomonadota</taxon>
        <taxon>Betaproteobacteria</taxon>
        <taxon>Burkholderiales</taxon>
        <taxon>Sphaerotilaceae</taxon>
        <taxon>Azohydromonas</taxon>
    </lineage>
</organism>
<dbReference type="Proteomes" id="UP001293718">
    <property type="component" value="Unassembled WGS sequence"/>
</dbReference>
<proteinExistence type="predicted"/>
<comment type="caution">
    <text evidence="1">The sequence shown here is derived from an EMBL/GenBank/DDBJ whole genome shotgun (WGS) entry which is preliminary data.</text>
</comment>
<accession>A0ABU5IQD6</accession>
<evidence type="ECO:0000313" key="2">
    <source>
        <dbReference type="Proteomes" id="UP001293718"/>
    </source>
</evidence>
<reference evidence="1 2" key="1">
    <citation type="submission" date="2023-11" db="EMBL/GenBank/DDBJ databases">
        <title>Draft genome of Azohydromonas lata strain H1 (DSM1123), a polyhydroxyalkanoate producer.</title>
        <authorList>
            <person name="Traversa D."/>
            <person name="D'Addabbo P."/>
            <person name="Pazzani C."/>
            <person name="Manzari C."/>
            <person name="Chiara M."/>
            <person name="Scrascia M."/>
        </authorList>
    </citation>
    <scope>NUCLEOTIDE SEQUENCE [LARGE SCALE GENOMIC DNA]</scope>
    <source>
        <strain evidence="1 2">H1</strain>
    </source>
</reference>
<sequence length="74" mass="8512">MDITNLVRMANRIGDFFEAMADRDEAVEGVAQHLDKFWEPRMRRLLQKHVAQGDADDLHPLVALAVRRRADALQ</sequence>